<dbReference type="AlphaFoldDB" id="A0A953N7R1"/>
<dbReference type="Gene3D" id="2.60.120.1140">
    <property type="entry name" value="Protein of unknown function DUF192"/>
    <property type="match status" value="1"/>
</dbReference>
<dbReference type="InterPro" id="IPR038695">
    <property type="entry name" value="Saro_0823-like_sf"/>
</dbReference>
<reference evidence="1" key="1">
    <citation type="submission" date="2021-07" db="EMBL/GenBank/DDBJ databases">
        <title>New genus and species of the family Alcaligenaceae.</title>
        <authorList>
            <person name="Hahn M.W."/>
        </authorList>
    </citation>
    <scope>NUCLEOTIDE SEQUENCE</scope>
    <source>
        <strain evidence="1">LF4-65</strain>
    </source>
</reference>
<evidence type="ECO:0000313" key="1">
    <source>
        <dbReference type="EMBL" id="MBZ1349133.1"/>
    </source>
</evidence>
<keyword evidence="2" id="KW-1185">Reference proteome</keyword>
<dbReference type="InterPro" id="IPR003795">
    <property type="entry name" value="DUF192"/>
</dbReference>
<sequence>MTELERTGVDSLKVYVARGFFARARGLLLRHPMPSGCVLYFPDCRSVHTFGMTYPLTIIFLDRQHQVVGFKRKVMPNRIVTCRLASAVCEMTWRKESEETDSKISLLAQSLKQLLAGC</sequence>
<protein>
    <submittedName>
        <fullName evidence="1">DUF192 domain-containing protein</fullName>
    </submittedName>
</protein>
<name>A0A953N7R1_9BURK</name>
<gene>
    <name evidence="1" type="ORF">KZZ10_00600</name>
</gene>
<evidence type="ECO:0000313" key="2">
    <source>
        <dbReference type="Proteomes" id="UP000739565"/>
    </source>
</evidence>
<dbReference type="Pfam" id="PF02643">
    <property type="entry name" value="DUF192"/>
    <property type="match status" value="1"/>
</dbReference>
<comment type="caution">
    <text evidence="1">The sequence shown here is derived from an EMBL/GenBank/DDBJ whole genome shotgun (WGS) entry which is preliminary data.</text>
</comment>
<accession>A0A953N7R1</accession>
<proteinExistence type="predicted"/>
<dbReference type="RefSeq" id="WP_375372517.1">
    <property type="nucleotide sequence ID" value="NZ_JAHXRI010000001.1"/>
</dbReference>
<organism evidence="1 2">
    <name type="scientific">Zwartia hollandica</name>
    <dbReference type="NCBI Taxonomy" id="324606"/>
    <lineage>
        <taxon>Bacteria</taxon>
        <taxon>Pseudomonadati</taxon>
        <taxon>Pseudomonadota</taxon>
        <taxon>Betaproteobacteria</taxon>
        <taxon>Burkholderiales</taxon>
        <taxon>Alcaligenaceae</taxon>
        <taxon>Zwartia</taxon>
    </lineage>
</organism>
<dbReference type="Proteomes" id="UP000739565">
    <property type="component" value="Unassembled WGS sequence"/>
</dbReference>
<dbReference type="EMBL" id="JAHXRI010000001">
    <property type="protein sequence ID" value="MBZ1349133.1"/>
    <property type="molecule type" value="Genomic_DNA"/>
</dbReference>